<proteinExistence type="predicted"/>
<evidence type="ECO:0000313" key="2">
    <source>
        <dbReference type="EMBL" id="KAK0655299.1"/>
    </source>
</evidence>
<keyword evidence="1" id="KW-0175">Coiled coil</keyword>
<accession>A0AA39YMR2</accession>
<protein>
    <submittedName>
        <fullName evidence="2">Uncharacterized protein</fullName>
    </submittedName>
</protein>
<dbReference type="Gene3D" id="3.90.20.10">
    <property type="match status" value="1"/>
</dbReference>
<evidence type="ECO:0000256" key="1">
    <source>
        <dbReference type="SAM" id="Coils"/>
    </source>
</evidence>
<reference evidence="2" key="1">
    <citation type="submission" date="2023-06" db="EMBL/GenBank/DDBJ databases">
        <title>Genome-scale phylogeny and comparative genomics of the fungal order Sordariales.</title>
        <authorList>
            <consortium name="Lawrence Berkeley National Laboratory"/>
            <person name="Hensen N."/>
            <person name="Bonometti L."/>
            <person name="Westerberg I."/>
            <person name="Brannstrom I.O."/>
            <person name="Guillou S."/>
            <person name="Cros-Aarteil S."/>
            <person name="Calhoun S."/>
            <person name="Haridas S."/>
            <person name="Kuo A."/>
            <person name="Mondo S."/>
            <person name="Pangilinan J."/>
            <person name="Riley R."/>
            <person name="Labutti K."/>
            <person name="Andreopoulos B."/>
            <person name="Lipzen A."/>
            <person name="Chen C."/>
            <person name="Yanf M."/>
            <person name="Daum C."/>
            <person name="Ng V."/>
            <person name="Clum A."/>
            <person name="Steindorff A."/>
            <person name="Ohm R."/>
            <person name="Martin F."/>
            <person name="Silar P."/>
            <person name="Natvig D."/>
            <person name="Lalanne C."/>
            <person name="Gautier V."/>
            <person name="Ament-Velasquez S.L."/>
            <person name="Kruys A."/>
            <person name="Hutchinson M.I."/>
            <person name="Powell A.J."/>
            <person name="Barry K."/>
            <person name="Miller A.N."/>
            <person name="Grigoriev I.V."/>
            <person name="Debuchy R."/>
            <person name="Gladieux P."/>
            <person name="Thoren M.H."/>
            <person name="Johannesson H."/>
        </authorList>
    </citation>
    <scope>NUCLEOTIDE SEQUENCE</scope>
    <source>
        <strain evidence="2">SMH2532-1</strain>
    </source>
</reference>
<dbReference type="AlphaFoldDB" id="A0AA39YMR2"/>
<name>A0AA39YMR2_9PEZI</name>
<comment type="caution">
    <text evidence="2">The sequence shown here is derived from an EMBL/GenBank/DDBJ whole genome shotgun (WGS) entry which is preliminary data.</text>
</comment>
<organism evidence="2 3">
    <name type="scientific">Cercophora newfieldiana</name>
    <dbReference type="NCBI Taxonomy" id="92897"/>
    <lineage>
        <taxon>Eukaryota</taxon>
        <taxon>Fungi</taxon>
        <taxon>Dikarya</taxon>
        <taxon>Ascomycota</taxon>
        <taxon>Pezizomycotina</taxon>
        <taxon>Sordariomycetes</taxon>
        <taxon>Sordariomycetidae</taxon>
        <taxon>Sordariales</taxon>
        <taxon>Lasiosphaeriaceae</taxon>
        <taxon>Cercophora</taxon>
    </lineage>
</organism>
<keyword evidence="3" id="KW-1185">Reference proteome</keyword>
<dbReference type="EMBL" id="JAULSV010000001">
    <property type="protein sequence ID" value="KAK0655299.1"/>
    <property type="molecule type" value="Genomic_DNA"/>
</dbReference>
<evidence type="ECO:0000313" key="3">
    <source>
        <dbReference type="Proteomes" id="UP001174936"/>
    </source>
</evidence>
<dbReference type="Proteomes" id="UP001174936">
    <property type="component" value="Unassembled WGS sequence"/>
</dbReference>
<feature type="coiled-coil region" evidence="1">
    <location>
        <begin position="40"/>
        <end position="78"/>
    </location>
</feature>
<gene>
    <name evidence="2" type="ORF">B0T16DRAFT_384228</name>
</gene>
<sequence length="137" mass="15255">MDALPEPDVIAGAFDTLRVQSQRIANVGAIQGQQHILGAIQALAQQTNNLAQEINHLAQEIDQRFDQVNDRFDNLERRQNNFEISAVNARLFSANGAAILQQPVDVRNGGDIPEPRNGGFHLARELVEFFLELVRNT</sequence>